<evidence type="ECO:0000313" key="4">
    <source>
        <dbReference type="Proteomes" id="UP000469011"/>
    </source>
</evidence>
<dbReference type="AlphaFoldDB" id="A0A6N9TBV6"/>
<dbReference type="Pfam" id="PF13551">
    <property type="entry name" value="HTH_29"/>
    <property type="match status" value="1"/>
</dbReference>
<evidence type="ECO:0000313" key="3">
    <source>
        <dbReference type="EMBL" id="NDW07715.1"/>
    </source>
</evidence>
<dbReference type="Proteomes" id="UP000469011">
    <property type="component" value="Unassembled WGS sequence"/>
</dbReference>
<dbReference type="Pfam" id="PF13592">
    <property type="entry name" value="HTH_33"/>
    <property type="match status" value="1"/>
</dbReference>
<keyword evidence="4" id="KW-1185">Reference proteome</keyword>
<organism evidence="3 4">
    <name type="scientific">Jiella pacifica</name>
    <dbReference type="NCBI Taxonomy" id="2696469"/>
    <lineage>
        <taxon>Bacteria</taxon>
        <taxon>Pseudomonadati</taxon>
        <taxon>Pseudomonadota</taxon>
        <taxon>Alphaproteobacteria</taxon>
        <taxon>Hyphomicrobiales</taxon>
        <taxon>Aurantimonadaceae</taxon>
        <taxon>Jiella</taxon>
    </lineage>
</organism>
<feature type="domain" description="Winged helix-turn helix" evidence="2">
    <location>
        <begin position="108"/>
        <end position="163"/>
    </location>
</feature>
<comment type="caution">
    <text evidence="3">The sequence shown here is derived from an EMBL/GenBank/DDBJ whole genome shotgun (WGS) entry which is preliminary data.</text>
</comment>
<dbReference type="InterPro" id="IPR009057">
    <property type="entry name" value="Homeodomain-like_sf"/>
</dbReference>
<feature type="region of interest" description="Disordered" evidence="1">
    <location>
        <begin position="129"/>
        <end position="169"/>
    </location>
</feature>
<dbReference type="SUPFAM" id="SSF46689">
    <property type="entry name" value="Homeodomain-like"/>
    <property type="match status" value="1"/>
</dbReference>
<accession>A0A6N9TBV6</accession>
<dbReference type="EMBL" id="JAAAMG010000036">
    <property type="protein sequence ID" value="NDW07715.1"/>
    <property type="molecule type" value="Genomic_DNA"/>
</dbReference>
<gene>
    <name evidence="3" type="ORF">GTK09_25215</name>
</gene>
<evidence type="ECO:0000256" key="1">
    <source>
        <dbReference type="SAM" id="MobiDB-lite"/>
    </source>
</evidence>
<name>A0A6N9TBV6_9HYPH</name>
<sequence>MPGLIIRDDLSADQLRALARRERNGRTASRLLALANALSGMSRTEAAKAAGMDRQTLRDWVHRYNDAGVSGLHDRPKGHPKPKLTEGEEAALANVVFRGPDPDKDGVSTWTTQALADWIAERFGKRMNRRSVSRILRRNGFSHQKARPSHPQKDPKAGEAFQKGGSNAP</sequence>
<reference evidence="3 4" key="1">
    <citation type="submission" date="2020-01" db="EMBL/GenBank/DDBJ databases">
        <title>Jiella pacifica sp. nov.</title>
        <authorList>
            <person name="Xue Z."/>
            <person name="Zhu S."/>
            <person name="Chen J."/>
            <person name="Yang J."/>
        </authorList>
    </citation>
    <scope>NUCLEOTIDE SEQUENCE [LARGE SCALE GENOMIC DNA]</scope>
    <source>
        <strain evidence="3 4">40Bstr34</strain>
    </source>
</reference>
<dbReference type="NCBIfam" id="NF033545">
    <property type="entry name" value="transpos_IS630"/>
    <property type="match status" value="1"/>
</dbReference>
<proteinExistence type="predicted"/>
<dbReference type="RefSeq" id="WP_163466169.1">
    <property type="nucleotide sequence ID" value="NZ_JAAAMG010000036.1"/>
</dbReference>
<dbReference type="InterPro" id="IPR025959">
    <property type="entry name" value="Winged_HTH_dom"/>
</dbReference>
<protein>
    <submittedName>
        <fullName evidence="3">IS630 family transposase</fullName>
    </submittedName>
</protein>
<dbReference type="InterPro" id="IPR047655">
    <property type="entry name" value="Transpos_IS630-like"/>
</dbReference>
<evidence type="ECO:0000259" key="2">
    <source>
        <dbReference type="Pfam" id="PF13592"/>
    </source>
</evidence>
<feature type="region of interest" description="Disordered" evidence="1">
    <location>
        <begin position="67"/>
        <end position="86"/>
    </location>
</feature>